<reference evidence="6" key="1">
    <citation type="submission" date="2020-10" db="EMBL/GenBank/DDBJ databases">
        <title>High-Quality Genome Resource of Clonostachys rosea strain S41 by Oxford Nanopore Long-Read Sequencing.</title>
        <authorList>
            <person name="Wang H."/>
        </authorList>
    </citation>
    <scope>NUCLEOTIDE SEQUENCE</scope>
    <source>
        <strain evidence="6">S41</strain>
    </source>
</reference>
<evidence type="ECO:0000256" key="4">
    <source>
        <dbReference type="ARBA" id="ARBA00023157"/>
    </source>
</evidence>
<sequence>MKSTTLPLPSGFTMPRKAVTVCLFLALVLCSFIFLSSDPATLNQQLVKAGNYASSTHRKSALAILESSPDEKVTSCPEKQTKIDAKLWNSIKKKTDSLLDDKFTILLQTYRRPDILGRTLNAILGEYVPSLLEVHIIWNDPETPAPENFVSKHGVPVIYRKTTRNSLNEKLRPNEAYRTKAVLLHDDDVYYHPRDMEFVFQTWRKKAQDRVVGAFARMHVQNAEGVWELGFSSDAYSVVMTGLVFVHIAFTEYYWTDDPVMKQIRDFVDNLTNCEDVAMNMLVSAITCQPPLQINGLKNPSNEAPAIAISTSAEHPAARIACMNDLPVMFGAMPLINTTESIKHGQFDW</sequence>
<evidence type="ECO:0000259" key="5">
    <source>
        <dbReference type="Pfam" id="PF09258"/>
    </source>
</evidence>
<dbReference type="InterPro" id="IPR029044">
    <property type="entry name" value="Nucleotide-diphossugar_trans"/>
</dbReference>
<comment type="caution">
    <text evidence="6">The sequence shown here is derived from an EMBL/GenBank/DDBJ whole genome shotgun (WGS) entry which is preliminary data.</text>
</comment>
<dbReference type="InterPro" id="IPR004263">
    <property type="entry name" value="Exostosin"/>
</dbReference>
<dbReference type="Gene3D" id="3.90.550.10">
    <property type="entry name" value="Spore Coat Polysaccharide Biosynthesis Protein SpsA, Chain A"/>
    <property type="match status" value="1"/>
</dbReference>
<keyword evidence="3" id="KW-0472">Membrane</keyword>
<dbReference type="Proteomes" id="UP000616885">
    <property type="component" value="Unassembled WGS sequence"/>
</dbReference>
<dbReference type="SUPFAM" id="SSF53448">
    <property type="entry name" value="Nucleotide-diphospho-sugar transferases"/>
    <property type="match status" value="1"/>
</dbReference>
<dbReference type="AlphaFoldDB" id="A0A8H7NQM3"/>
<dbReference type="PANTHER" id="PTHR48261:SF2">
    <property type="entry name" value="ACETYLGLUCOSAMINYLTRANSFERASE"/>
    <property type="match status" value="1"/>
</dbReference>
<dbReference type="EMBL" id="JADCTT010000001">
    <property type="protein sequence ID" value="KAF9760141.1"/>
    <property type="molecule type" value="Genomic_DNA"/>
</dbReference>
<organism evidence="6 7">
    <name type="scientific">Bionectria ochroleuca</name>
    <name type="common">Gliocladium roseum</name>
    <dbReference type="NCBI Taxonomy" id="29856"/>
    <lineage>
        <taxon>Eukaryota</taxon>
        <taxon>Fungi</taxon>
        <taxon>Dikarya</taxon>
        <taxon>Ascomycota</taxon>
        <taxon>Pezizomycotina</taxon>
        <taxon>Sordariomycetes</taxon>
        <taxon>Hypocreomycetidae</taxon>
        <taxon>Hypocreales</taxon>
        <taxon>Bionectriaceae</taxon>
        <taxon>Clonostachys</taxon>
    </lineage>
</organism>
<evidence type="ECO:0000313" key="6">
    <source>
        <dbReference type="EMBL" id="KAF9760141.1"/>
    </source>
</evidence>
<dbReference type="InterPro" id="IPR015338">
    <property type="entry name" value="GT64_dom"/>
</dbReference>
<keyword evidence="2" id="KW-0808">Transferase</keyword>
<dbReference type="Pfam" id="PF09258">
    <property type="entry name" value="Glyco_transf_64"/>
    <property type="match status" value="1"/>
</dbReference>
<evidence type="ECO:0000313" key="7">
    <source>
        <dbReference type="Proteomes" id="UP000616885"/>
    </source>
</evidence>
<feature type="domain" description="Glycosyl transferase 64" evidence="5">
    <location>
        <begin position="103"/>
        <end position="342"/>
    </location>
</feature>
<comment type="subcellular location">
    <subcellularLocation>
        <location evidence="1">Membrane</location>
    </subcellularLocation>
</comment>
<proteinExistence type="predicted"/>
<evidence type="ECO:0000256" key="2">
    <source>
        <dbReference type="ARBA" id="ARBA00022679"/>
    </source>
</evidence>
<keyword evidence="4" id="KW-1015">Disulfide bond</keyword>
<dbReference type="GO" id="GO:0016020">
    <property type="term" value="C:membrane"/>
    <property type="evidence" value="ECO:0007669"/>
    <property type="project" value="UniProtKB-SubCell"/>
</dbReference>
<dbReference type="PANTHER" id="PTHR48261">
    <property type="entry name" value="ACETYLGLUCOSAMINYLTRANSFERASE"/>
    <property type="match status" value="1"/>
</dbReference>
<gene>
    <name evidence="6" type="ORF">IM811_001835</name>
</gene>
<evidence type="ECO:0000256" key="3">
    <source>
        <dbReference type="ARBA" id="ARBA00023136"/>
    </source>
</evidence>
<dbReference type="GO" id="GO:0016757">
    <property type="term" value="F:glycosyltransferase activity"/>
    <property type="evidence" value="ECO:0007669"/>
    <property type="project" value="InterPro"/>
</dbReference>
<protein>
    <recommendedName>
        <fullName evidence="5">Glycosyl transferase 64 domain-containing protein</fullName>
    </recommendedName>
</protein>
<name>A0A8H7NQM3_BIOOC</name>
<accession>A0A8H7NQM3</accession>
<evidence type="ECO:0000256" key="1">
    <source>
        <dbReference type="ARBA" id="ARBA00004370"/>
    </source>
</evidence>